<keyword evidence="1" id="KW-1133">Transmembrane helix</keyword>
<dbReference type="EMBL" id="FLRJ01000648">
    <property type="protein sequence ID" value="SBT74139.1"/>
    <property type="molecule type" value="Genomic_DNA"/>
</dbReference>
<gene>
    <name evidence="2" type="primary">PowCR01_000174500</name>
    <name evidence="2" type="ORF">POWCR01_000174500</name>
</gene>
<organism evidence="2 3">
    <name type="scientific">Plasmodium ovale</name>
    <name type="common">malaria parasite P. ovale</name>
    <dbReference type="NCBI Taxonomy" id="36330"/>
    <lineage>
        <taxon>Eukaryota</taxon>
        <taxon>Sar</taxon>
        <taxon>Alveolata</taxon>
        <taxon>Apicomplexa</taxon>
        <taxon>Aconoidasida</taxon>
        <taxon>Haemosporida</taxon>
        <taxon>Plasmodiidae</taxon>
        <taxon>Plasmodium</taxon>
        <taxon>Plasmodium (Plasmodium)</taxon>
    </lineage>
</organism>
<protein>
    <submittedName>
        <fullName evidence="2">PIR protein</fullName>
    </submittedName>
</protein>
<dbReference type="Pfam" id="PF05795">
    <property type="entry name" value="Plasmodium_Vir"/>
    <property type="match status" value="2"/>
</dbReference>
<dbReference type="VEuPathDB" id="PlasmoDB:POWCR01_000174500"/>
<proteinExistence type="predicted"/>
<reference evidence="2 3" key="1">
    <citation type="submission" date="2016-06" db="EMBL/GenBank/DDBJ databases">
        <authorList>
            <consortium name="Pathogen Informatics"/>
        </authorList>
    </citation>
    <scope>NUCLEOTIDE SEQUENCE [LARGE SCALE GENOMIC DNA]</scope>
</reference>
<name>A0A1C3KJV9_PLAOA</name>
<dbReference type="AlphaFoldDB" id="A0A1C3KJV9"/>
<keyword evidence="1" id="KW-0812">Transmembrane</keyword>
<evidence type="ECO:0000313" key="2">
    <source>
        <dbReference type="EMBL" id="SBT74139.1"/>
    </source>
</evidence>
<dbReference type="InterPro" id="IPR008780">
    <property type="entry name" value="Plasmodium_Vir"/>
</dbReference>
<evidence type="ECO:0000313" key="3">
    <source>
        <dbReference type="Proteomes" id="UP000243200"/>
    </source>
</evidence>
<feature type="transmembrane region" description="Helical" evidence="1">
    <location>
        <begin position="261"/>
        <end position="284"/>
    </location>
</feature>
<dbReference type="VEuPathDB" id="PlasmoDB:PocGH01_00220600"/>
<dbReference type="OrthoDB" id="10343975at2759"/>
<evidence type="ECO:0000256" key="1">
    <source>
        <dbReference type="SAM" id="Phobius"/>
    </source>
</evidence>
<dbReference type="Proteomes" id="UP000243200">
    <property type="component" value="Unassembled WGS sequence"/>
</dbReference>
<sequence length="328" mass="38584">MEYAYINDLLKDSEEYKKYTEFDEVSFLENYEKSFNDALSIEQDNDIIKDICKKLARNLKKISESRKRQKENDESCGYLHFWLYHNIDSNFKSLHNIKDIAEKITDGGRNYNNLISNDNCSIRFSYNINIEKWIEGKHLHDYLKNFNYIRKTYGSNNKCEEYSKYISYINKLYKNFNNSYYATEIYRYLETHENEIYNPEKIISELNCQNRNSAMHPHTHPVANFVAVGQGEPLSELTLDGAKSDSIPTDSNSSTIAGASVSLVGMFILFFTAYKFTPLGSWIYEKMTRKEKIRHNRNHVTDTILDNHSEYMDINEDISKFHLAYNSS</sequence>
<accession>A0A1C3KJV9</accession>
<keyword evidence="1" id="KW-0472">Membrane</keyword>